<accession>A0A8T9MWL1</accession>
<organism evidence="1 2">
    <name type="scientific">Conchiformibius kuhniae</name>
    <dbReference type="NCBI Taxonomy" id="211502"/>
    <lineage>
        <taxon>Bacteria</taxon>
        <taxon>Pseudomonadati</taxon>
        <taxon>Pseudomonadota</taxon>
        <taxon>Betaproteobacteria</taxon>
        <taxon>Neisseriales</taxon>
        <taxon>Neisseriaceae</taxon>
        <taxon>Conchiformibius</taxon>
    </lineage>
</organism>
<keyword evidence="2" id="KW-1185">Reference proteome</keyword>
<protein>
    <submittedName>
        <fullName evidence="1">Uncharacterized protein</fullName>
    </submittedName>
</protein>
<dbReference type="AlphaFoldDB" id="A0A8T9MWL1"/>
<proteinExistence type="predicted"/>
<reference evidence="1" key="2">
    <citation type="journal article" date="2022" name="Res Sq">
        <title>Evolution of multicellular longitudinally dividing oral cavity symbionts (Neisseriaceae).</title>
        <authorList>
            <person name="Nyongesa S."/>
            <person name="Weber P."/>
            <person name="Bernet E."/>
            <person name="Pullido F."/>
            <person name="Nieckarz M."/>
            <person name="Delaby M."/>
            <person name="Nieves C."/>
            <person name="Viehboeck T."/>
            <person name="Krause N."/>
            <person name="Rivera-Millot A."/>
            <person name="Nakamura A."/>
            <person name="Vischer N."/>
            <person name="VanNieuwenhze M."/>
            <person name="Brun Y."/>
            <person name="Cava F."/>
            <person name="Bulgheresi S."/>
            <person name="Veyrier F."/>
        </authorList>
    </citation>
    <scope>NUCLEOTIDE SEQUENCE</scope>
    <source>
        <strain evidence="1">17694</strain>
    </source>
</reference>
<dbReference type="EMBL" id="CP091521">
    <property type="protein sequence ID" value="UOP04283.1"/>
    <property type="molecule type" value="Genomic_DNA"/>
</dbReference>
<sequence>MPARTVLRQGAGGASAQGAADLLRILAAAVPGVLPILRRMRWCLLPDMVFP</sequence>
<dbReference type="Proteomes" id="UP000831534">
    <property type="component" value="Chromosome"/>
</dbReference>
<evidence type="ECO:0000313" key="2">
    <source>
        <dbReference type="Proteomes" id="UP000831534"/>
    </source>
</evidence>
<gene>
    <name evidence="1" type="ORF">LVJ77_07795</name>
</gene>
<reference evidence="1" key="1">
    <citation type="submission" date="2021-12" db="EMBL/GenBank/DDBJ databases">
        <authorList>
            <person name="Veyrier F.J."/>
        </authorList>
    </citation>
    <scope>NUCLEOTIDE SEQUENCE</scope>
    <source>
        <strain evidence="1">17694</strain>
    </source>
</reference>
<evidence type="ECO:0000313" key="1">
    <source>
        <dbReference type="EMBL" id="UOP04283.1"/>
    </source>
</evidence>
<name>A0A8T9MWL1_9NEIS</name>